<keyword evidence="2" id="KW-1185">Reference proteome</keyword>
<evidence type="ECO:0000313" key="1">
    <source>
        <dbReference type="EMBL" id="SHG37072.1"/>
    </source>
</evidence>
<dbReference type="EMBL" id="FQWV01000001">
    <property type="protein sequence ID" value="SHG37072.1"/>
    <property type="molecule type" value="Genomic_DNA"/>
</dbReference>
<sequence length="99" mass="10896">MKLDTCCELKDWPAEDMFEIVETPIVIKEPLPGNTDGPLEIAKALKHDPDNIGDRAIMSVDFQYLRRPEVDIGEVVSFGSISNCADTTTDTVDVVLSSL</sequence>
<reference evidence="1 2" key="1">
    <citation type="submission" date="2016-11" db="EMBL/GenBank/DDBJ databases">
        <authorList>
            <person name="Jaros S."/>
            <person name="Januszkiewicz K."/>
            <person name="Wedrychowicz H."/>
        </authorList>
    </citation>
    <scope>NUCLEOTIDE SEQUENCE [LARGE SCALE GENOMIC DNA]</scope>
    <source>
        <strain evidence="1 2">DSM 9297</strain>
    </source>
</reference>
<proteinExistence type="predicted"/>
<dbReference type="RefSeq" id="WP_073306268.1">
    <property type="nucleotide sequence ID" value="NZ_FQWV01000001.1"/>
</dbReference>
<evidence type="ECO:0000313" key="2">
    <source>
        <dbReference type="Proteomes" id="UP000184357"/>
    </source>
</evidence>
<gene>
    <name evidence="1" type="ORF">SAMN05443636_0003</name>
</gene>
<accession>A0A1M5J924</accession>
<protein>
    <submittedName>
        <fullName evidence="1">Uncharacterized protein</fullName>
    </submittedName>
</protein>
<organism evidence="1 2">
    <name type="scientific">Halobaculum gomorrense</name>
    <dbReference type="NCBI Taxonomy" id="43928"/>
    <lineage>
        <taxon>Archaea</taxon>
        <taxon>Methanobacteriati</taxon>
        <taxon>Methanobacteriota</taxon>
        <taxon>Stenosarchaea group</taxon>
        <taxon>Halobacteria</taxon>
        <taxon>Halobacteriales</taxon>
        <taxon>Haloferacaceae</taxon>
        <taxon>Halobaculum</taxon>
    </lineage>
</organism>
<dbReference type="AlphaFoldDB" id="A0A1M5J924"/>
<dbReference type="Proteomes" id="UP000184357">
    <property type="component" value="Unassembled WGS sequence"/>
</dbReference>
<name>A0A1M5J924_9EURY</name>